<organism evidence="3 4">
    <name type="scientific">Kineobactrum sediminis</name>
    <dbReference type="NCBI Taxonomy" id="1905677"/>
    <lineage>
        <taxon>Bacteria</taxon>
        <taxon>Pseudomonadati</taxon>
        <taxon>Pseudomonadota</taxon>
        <taxon>Gammaproteobacteria</taxon>
        <taxon>Cellvibrionales</taxon>
        <taxon>Halieaceae</taxon>
        <taxon>Kineobactrum</taxon>
    </lineage>
</organism>
<keyword evidence="4" id="KW-1185">Reference proteome</keyword>
<feature type="domain" description="AsmA" evidence="2">
    <location>
        <begin position="4"/>
        <end position="114"/>
    </location>
</feature>
<proteinExistence type="predicted"/>
<dbReference type="InterPro" id="IPR052894">
    <property type="entry name" value="AsmA-related"/>
</dbReference>
<keyword evidence="1" id="KW-1133">Transmembrane helix</keyword>
<keyword evidence="1" id="KW-0812">Transmembrane</keyword>
<gene>
    <name evidence="3" type="ORF">CWI75_02325</name>
</gene>
<dbReference type="Pfam" id="PF05170">
    <property type="entry name" value="AsmA"/>
    <property type="match status" value="2"/>
</dbReference>
<evidence type="ECO:0000259" key="2">
    <source>
        <dbReference type="Pfam" id="PF05170"/>
    </source>
</evidence>
<evidence type="ECO:0000313" key="4">
    <source>
        <dbReference type="Proteomes" id="UP000234845"/>
    </source>
</evidence>
<feature type="transmembrane region" description="Helical" evidence="1">
    <location>
        <begin position="7"/>
        <end position="27"/>
    </location>
</feature>
<comment type="caution">
    <text evidence="3">The sequence shown here is derived from an EMBL/GenBank/DDBJ whole genome shotgun (WGS) entry which is preliminary data.</text>
</comment>
<dbReference type="GO" id="GO:0005886">
    <property type="term" value="C:plasma membrane"/>
    <property type="evidence" value="ECO:0007669"/>
    <property type="project" value="TreeGrafter"/>
</dbReference>
<dbReference type="PANTHER" id="PTHR30441:SF4">
    <property type="entry name" value="PROTEIN ASMA"/>
    <property type="match status" value="1"/>
</dbReference>
<dbReference type="RefSeq" id="WP_101519839.1">
    <property type="nucleotide sequence ID" value="NZ_PKLZ01000001.1"/>
</dbReference>
<feature type="domain" description="AsmA" evidence="2">
    <location>
        <begin position="292"/>
        <end position="509"/>
    </location>
</feature>
<name>A0A2N5Y727_9GAMM</name>
<protein>
    <submittedName>
        <fullName evidence="3">AsmA family protein</fullName>
    </submittedName>
</protein>
<dbReference type="EMBL" id="PKLZ01000001">
    <property type="protein sequence ID" value="PLW84203.1"/>
    <property type="molecule type" value="Genomic_DNA"/>
</dbReference>
<dbReference type="Proteomes" id="UP000234845">
    <property type="component" value="Unassembled WGS sequence"/>
</dbReference>
<evidence type="ECO:0000313" key="3">
    <source>
        <dbReference type="EMBL" id="PLW84203.1"/>
    </source>
</evidence>
<dbReference type="InterPro" id="IPR007844">
    <property type="entry name" value="AsmA"/>
</dbReference>
<keyword evidence="1" id="KW-0472">Membrane</keyword>
<evidence type="ECO:0000256" key="1">
    <source>
        <dbReference type="SAM" id="Phobius"/>
    </source>
</evidence>
<reference evidence="4" key="1">
    <citation type="submission" date="2017-11" db="EMBL/GenBank/DDBJ databases">
        <title>The draft genome sequence of Chromatocurvus sp. F02.</title>
        <authorList>
            <person name="Du Z.-J."/>
            <person name="Chang Y.-Q."/>
        </authorList>
    </citation>
    <scope>NUCLEOTIDE SEQUENCE [LARGE SCALE GENOMIC DNA]</scope>
    <source>
        <strain evidence="4">F02</strain>
    </source>
</reference>
<accession>A0A2N5Y727</accession>
<dbReference type="PANTHER" id="PTHR30441">
    <property type="entry name" value="DUF748 DOMAIN-CONTAINING PROTEIN"/>
    <property type="match status" value="1"/>
</dbReference>
<dbReference type="AlphaFoldDB" id="A0A2N5Y727"/>
<dbReference type="GO" id="GO:0090313">
    <property type="term" value="P:regulation of protein targeting to membrane"/>
    <property type="evidence" value="ECO:0007669"/>
    <property type="project" value="TreeGrafter"/>
</dbReference>
<dbReference type="OrthoDB" id="9766390at2"/>
<sequence length="624" mass="66977">MLRILAYIIGIPLLLLLLAVVLVPLLVDEQRLVTMAADAVEERSGARITVHGDAGLALFPRVALNLGDTEVNLPDPGQPEIRVGTLAVEVRLWPLFTGEVAITGIELNNLEITVPAAEVPATPENRSLTDAELDRFFEARRRARREAAESAAGGALALPMALNIQRLQISDARITLLQADDAEPVIIEIESLSAQGLNLDGEPVPLSLRLRVAGEPVVLLDLDATFSVDGEQQQLMLREADAELSGATPQPLQLQANGTVDLETRKADLELVLRSGDMRGDGTLRYAGFESPQIDATLQLNLLDPALLLLAGPDAATAETEKTGNGADTGDAPLPLDALRLADTRADITVDRAVIEPHTITDLHLQLRALEGVVTLDTITGAVHGGQLDATATLNARRSIAQLDTRGEFKGLDTAQLLAALDADPVLTGNASANWELTSAGRTRNELVQGLLGEVQLTTADIVLQQMGIERMLCEVVAQVNQESLQAQLPARTEFETLTATIKLGEGEALLAPLRAELAHVALRGDGRLDLATTEFRADFRAQLGSGLAEVDPACRVNERITSIAWPVVCKGELGGEPGEWCRVDSREILQALAKGELERQVKKEGGKLLQKLLDRTQPKEEQQ</sequence>